<evidence type="ECO:0000313" key="6">
    <source>
        <dbReference type="Proteomes" id="UP000447833"/>
    </source>
</evidence>
<feature type="domain" description="Carboxyltransferase" evidence="4">
    <location>
        <begin position="3"/>
        <end position="203"/>
    </location>
</feature>
<dbReference type="InterPro" id="IPR003833">
    <property type="entry name" value="CT_C_D"/>
</dbReference>
<evidence type="ECO:0000313" key="5">
    <source>
        <dbReference type="EMBL" id="MYL62472.1"/>
    </source>
</evidence>
<dbReference type="PANTHER" id="PTHR34698">
    <property type="entry name" value="5-OXOPROLINASE SUBUNIT B"/>
    <property type="match status" value="1"/>
</dbReference>
<dbReference type="Pfam" id="PF02682">
    <property type="entry name" value="CT_C_D"/>
    <property type="match status" value="1"/>
</dbReference>
<dbReference type="RefSeq" id="WP_160918289.1">
    <property type="nucleotide sequence ID" value="NZ_WMEY01000001.1"/>
</dbReference>
<dbReference type="EC" id="3.5.2.9" evidence="5"/>
<proteinExistence type="predicted"/>
<evidence type="ECO:0000256" key="1">
    <source>
        <dbReference type="ARBA" id="ARBA00022741"/>
    </source>
</evidence>
<dbReference type="Gene3D" id="3.30.1360.40">
    <property type="match status" value="1"/>
</dbReference>
<dbReference type="EMBL" id="WMEY01000001">
    <property type="protein sequence ID" value="MYL62472.1"/>
    <property type="molecule type" value="Genomic_DNA"/>
</dbReference>
<protein>
    <submittedName>
        <fullName evidence="5">5-oxoprolinase subunit PxpB</fullName>
        <ecNumber evidence="5">3.5.2.9</ecNumber>
    </submittedName>
</protein>
<dbReference type="Proteomes" id="UP000447833">
    <property type="component" value="Unassembled WGS sequence"/>
</dbReference>
<dbReference type="AlphaFoldDB" id="A0A845ERM2"/>
<dbReference type="InterPro" id="IPR029000">
    <property type="entry name" value="Cyclophilin-like_dom_sf"/>
</dbReference>
<organism evidence="5 6">
    <name type="scientific">Guptibacillus hwajinpoensis</name>
    <dbReference type="NCBI Taxonomy" id="208199"/>
    <lineage>
        <taxon>Bacteria</taxon>
        <taxon>Bacillati</taxon>
        <taxon>Bacillota</taxon>
        <taxon>Bacilli</taxon>
        <taxon>Bacillales</taxon>
        <taxon>Guptibacillaceae</taxon>
        <taxon>Guptibacillus</taxon>
    </lineage>
</organism>
<gene>
    <name evidence="5" type="primary">pxpB</name>
    <name evidence="5" type="ORF">GLW07_03775</name>
</gene>
<reference evidence="5 6" key="1">
    <citation type="submission" date="2019-11" db="EMBL/GenBank/DDBJ databases">
        <title>Genome sequences of 17 halophilic strains isolated from different environments.</title>
        <authorList>
            <person name="Furrow R.E."/>
        </authorList>
    </citation>
    <scope>NUCLEOTIDE SEQUENCE [LARGE SCALE GENOMIC DNA]</scope>
    <source>
        <strain evidence="5 6">22506_14_FS</strain>
    </source>
</reference>
<dbReference type="PANTHER" id="PTHR34698:SF2">
    <property type="entry name" value="5-OXOPROLINASE SUBUNIT B"/>
    <property type="match status" value="1"/>
</dbReference>
<dbReference type="SUPFAM" id="SSF50891">
    <property type="entry name" value="Cyclophilin-like"/>
    <property type="match status" value="1"/>
</dbReference>
<keyword evidence="1" id="KW-0547">Nucleotide-binding</keyword>
<dbReference type="SUPFAM" id="SSF160467">
    <property type="entry name" value="PH0987 N-terminal domain-like"/>
    <property type="match status" value="1"/>
</dbReference>
<sequence>MKITFYPLGEAAVKCCFDEDISTALTNKIQSFCQKLHHHHAGITEWVPAYDSVAVYYDPWKLSYEQITSLLQPIANEIDAHHQKTKTVITIPTVYGSDYGPDLENLVAANNLSNKEVIDLHTKRHYLINMIGFLPGFPYLSGLDERLAMPRLENPRQSVPAGSVGIAESQTGIYPLASPGGWNLIGRTPLKLFDAEKEEPFLFEQGDYLRFTSITEDEFKRIQREVEVGTYELERREESE</sequence>
<dbReference type="GO" id="GO:0017168">
    <property type="term" value="F:5-oxoprolinase (ATP-hydrolyzing) activity"/>
    <property type="evidence" value="ECO:0007669"/>
    <property type="project" value="UniProtKB-EC"/>
</dbReference>
<dbReference type="NCBIfam" id="TIGR00370">
    <property type="entry name" value="5-oxoprolinase subunit PxpB"/>
    <property type="match status" value="1"/>
</dbReference>
<evidence type="ECO:0000256" key="2">
    <source>
        <dbReference type="ARBA" id="ARBA00022801"/>
    </source>
</evidence>
<dbReference type="GO" id="GO:0005524">
    <property type="term" value="F:ATP binding"/>
    <property type="evidence" value="ECO:0007669"/>
    <property type="project" value="UniProtKB-KW"/>
</dbReference>
<keyword evidence="2 5" id="KW-0378">Hydrolase</keyword>
<dbReference type="Gene3D" id="2.40.100.10">
    <property type="entry name" value="Cyclophilin-like"/>
    <property type="match status" value="1"/>
</dbReference>
<keyword evidence="3" id="KW-0067">ATP-binding</keyword>
<comment type="caution">
    <text evidence="5">The sequence shown here is derived from an EMBL/GenBank/DDBJ whole genome shotgun (WGS) entry which is preliminary data.</text>
</comment>
<dbReference type="SMART" id="SM00796">
    <property type="entry name" value="AHS1"/>
    <property type="match status" value="1"/>
</dbReference>
<dbReference type="InterPro" id="IPR010016">
    <property type="entry name" value="PxpB"/>
</dbReference>
<evidence type="ECO:0000256" key="3">
    <source>
        <dbReference type="ARBA" id="ARBA00022840"/>
    </source>
</evidence>
<accession>A0A845ERM2</accession>
<evidence type="ECO:0000259" key="4">
    <source>
        <dbReference type="SMART" id="SM00796"/>
    </source>
</evidence>
<name>A0A845ERM2_9BACL</name>